<proteinExistence type="predicted"/>
<dbReference type="VEuPathDB" id="FungiDB:BD410DRAFT_307000"/>
<evidence type="ECO:0008006" key="4">
    <source>
        <dbReference type="Google" id="ProtNLM"/>
    </source>
</evidence>
<gene>
    <name evidence="2" type="ORF">BD410DRAFT_307000</name>
</gene>
<accession>A0A4Y7Q1F1</accession>
<evidence type="ECO:0000313" key="3">
    <source>
        <dbReference type="Proteomes" id="UP000294933"/>
    </source>
</evidence>
<evidence type="ECO:0000256" key="1">
    <source>
        <dbReference type="SAM" id="MobiDB-lite"/>
    </source>
</evidence>
<evidence type="ECO:0000313" key="2">
    <source>
        <dbReference type="EMBL" id="TDL21161.1"/>
    </source>
</evidence>
<dbReference type="EMBL" id="ML170182">
    <property type="protein sequence ID" value="TDL21161.1"/>
    <property type="molecule type" value="Genomic_DNA"/>
</dbReference>
<organism evidence="2 3">
    <name type="scientific">Rickenella mellea</name>
    <dbReference type="NCBI Taxonomy" id="50990"/>
    <lineage>
        <taxon>Eukaryota</taxon>
        <taxon>Fungi</taxon>
        <taxon>Dikarya</taxon>
        <taxon>Basidiomycota</taxon>
        <taxon>Agaricomycotina</taxon>
        <taxon>Agaricomycetes</taxon>
        <taxon>Hymenochaetales</taxon>
        <taxon>Rickenellaceae</taxon>
        <taxon>Rickenella</taxon>
    </lineage>
</organism>
<feature type="region of interest" description="Disordered" evidence="1">
    <location>
        <begin position="1"/>
        <end position="20"/>
    </location>
</feature>
<dbReference type="AlphaFoldDB" id="A0A4Y7Q1F1"/>
<protein>
    <recommendedName>
        <fullName evidence="4">F-box domain-containing protein</fullName>
    </recommendedName>
</protein>
<keyword evidence="3" id="KW-1185">Reference proteome</keyword>
<sequence>MAATSSGENTSIPLSPKSQSITLTSLPPEILANILTHVSHLPSKPQERNRTLCAIALTARALNYEPERELYRVVKVHGIEDVMTLGTALNPFTQERVGRTASFVRHLIVEGSFQDACSWEVISATLRLVANLQTLTIITPSALPPSLMTNSNIVSKNIRSLTVPFAPTRSLAAVLASQSRMVHLSLTPSSHILTAPMESSDEITLGDFIKLLTPEVLPSLTSLRTPCTSLATALILHRPLERLWTSLPSVPSTSPPSYFADPKYVSPTHPRMPEPVDSFVASLTLSTRPLHVLHFTFPKSHSTNTGAFTAFLAYLATSNPSMTSLGIIPPSSILPLVSPHVHSPLNSLPKSNFPFLESLVLSSEPSPLTIFHLAQQIPSLRRVICGVFTTTEEYLCTPVNDGVGNEVARGMTEEDVWRAIGAGFL</sequence>
<name>A0A4Y7Q1F1_9AGAM</name>
<reference evidence="2 3" key="1">
    <citation type="submission" date="2018-06" db="EMBL/GenBank/DDBJ databases">
        <title>A transcriptomic atlas of mushroom development highlights an independent origin of complex multicellularity.</title>
        <authorList>
            <consortium name="DOE Joint Genome Institute"/>
            <person name="Krizsan K."/>
            <person name="Almasi E."/>
            <person name="Merenyi Z."/>
            <person name="Sahu N."/>
            <person name="Viragh M."/>
            <person name="Koszo T."/>
            <person name="Mondo S."/>
            <person name="Kiss B."/>
            <person name="Balint B."/>
            <person name="Kues U."/>
            <person name="Barry K."/>
            <person name="Hegedus J.C."/>
            <person name="Henrissat B."/>
            <person name="Johnson J."/>
            <person name="Lipzen A."/>
            <person name="Ohm R."/>
            <person name="Nagy I."/>
            <person name="Pangilinan J."/>
            <person name="Yan J."/>
            <person name="Xiong Y."/>
            <person name="Grigoriev I.V."/>
            <person name="Hibbett D.S."/>
            <person name="Nagy L.G."/>
        </authorList>
    </citation>
    <scope>NUCLEOTIDE SEQUENCE [LARGE SCALE GENOMIC DNA]</scope>
    <source>
        <strain evidence="2 3">SZMC22713</strain>
    </source>
</reference>
<dbReference type="Proteomes" id="UP000294933">
    <property type="component" value="Unassembled WGS sequence"/>
</dbReference>